<organism evidence="2">
    <name type="scientific">Arabidopsis thaliana</name>
    <name type="common">Mouse-ear cress</name>
    <dbReference type="NCBI Taxonomy" id="3702"/>
    <lineage>
        <taxon>Eukaryota</taxon>
        <taxon>Viridiplantae</taxon>
        <taxon>Streptophyta</taxon>
        <taxon>Embryophyta</taxon>
        <taxon>Tracheophyta</taxon>
        <taxon>Spermatophyta</taxon>
        <taxon>Magnoliopsida</taxon>
        <taxon>eudicotyledons</taxon>
        <taxon>Gunneridae</taxon>
        <taxon>Pentapetalae</taxon>
        <taxon>rosids</taxon>
        <taxon>malvids</taxon>
        <taxon>Brassicales</taxon>
        <taxon>Brassicaceae</taxon>
        <taxon>Camelineae</taxon>
        <taxon>Arabidopsis</taxon>
    </lineage>
</organism>
<name>Q1PEI7_ARATH</name>
<proteinExistence type="evidence at transcript level"/>
<keyword evidence="1" id="KW-0732">Signal</keyword>
<evidence type="ECO:0000256" key="1">
    <source>
        <dbReference type="SAM" id="SignalP"/>
    </source>
</evidence>
<accession>Q1PEI7</accession>
<dbReference type="EMBL" id="DQ446731">
    <property type="protein sequence ID" value="ABE65990.1"/>
    <property type="molecule type" value="mRNA"/>
</dbReference>
<sequence>MLRLRRLQILLLLILHLLLSTRGELAQKLDRGQDTIERRRLTQVPHEPHDLFSIRASSSVIRFYLTKPRARPRRKFTLSNNFFFDSTL</sequence>
<protein>
    <recommendedName>
        <fullName evidence="3">Transmembrane protein</fullName>
    </recommendedName>
</protein>
<evidence type="ECO:0000313" key="2">
    <source>
        <dbReference type="EMBL" id="ABE65990.1"/>
    </source>
</evidence>
<feature type="signal peptide" evidence="1">
    <location>
        <begin position="1"/>
        <end position="23"/>
    </location>
</feature>
<reference evidence="2" key="1">
    <citation type="submission" date="2006-03" db="EMBL/GenBank/DDBJ databases">
        <authorList>
            <person name="Underwood B.A."/>
            <person name="Xiao Y."/>
            <person name="Moskal W."/>
            <person name="Monaghan E."/>
            <person name="Wang W."/>
            <person name="Redman J."/>
            <person name="Wu H.C."/>
            <person name="Utterback T."/>
            <person name="Town C.D."/>
        </authorList>
    </citation>
    <scope>NUCLEOTIDE SEQUENCE</scope>
</reference>
<feature type="chain" id="PRO_5004195465" description="Transmembrane protein" evidence="1">
    <location>
        <begin position="24"/>
        <end position="88"/>
    </location>
</feature>
<gene>
    <name evidence="2" type="ordered locus">At3g44470</name>
</gene>
<dbReference type="AlphaFoldDB" id="Q1PEI7"/>
<evidence type="ECO:0008006" key="3">
    <source>
        <dbReference type="Google" id="ProtNLM"/>
    </source>
</evidence>